<proteinExistence type="predicted"/>
<protein>
    <submittedName>
        <fullName evidence="1">Uncharacterized protein</fullName>
    </submittedName>
</protein>
<evidence type="ECO:0000313" key="1">
    <source>
        <dbReference type="EMBL" id="AEQ22381.1"/>
    </source>
</evidence>
<dbReference type="KEGG" id="ain:Acin_1155"/>
<dbReference type="Proteomes" id="UP000007093">
    <property type="component" value="Chromosome"/>
</dbReference>
<keyword evidence="2" id="KW-1185">Reference proteome</keyword>
<accession>G4Q850</accession>
<dbReference type="STRING" id="568816.Acin_1155"/>
<dbReference type="EMBL" id="CP003058">
    <property type="protein sequence ID" value="AEQ22381.1"/>
    <property type="molecule type" value="Genomic_DNA"/>
</dbReference>
<dbReference type="AlphaFoldDB" id="G4Q850"/>
<evidence type="ECO:0000313" key="2">
    <source>
        <dbReference type="Proteomes" id="UP000007093"/>
    </source>
</evidence>
<dbReference type="InParanoid" id="G4Q850"/>
<organism evidence="1 2">
    <name type="scientific">Acidaminococcus intestini (strain RyC-MR95)</name>
    <dbReference type="NCBI Taxonomy" id="568816"/>
    <lineage>
        <taxon>Bacteria</taxon>
        <taxon>Bacillati</taxon>
        <taxon>Bacillota</taxon>
        <taxon>Negativicutes</taxon>
        <taxon>Acidaminococcales</taxon>
        <taxon>Acidaminococcaceae</taxon>
        <taxon>Acidaminococcus</taxon>
    </lineage>
</organism>
<dbReference type="HOGENOM" id="CLU_3163503_0_0_9"/>
<reference evidence="1 2" key="1">
    <citation type="journal article" date="2011" name="J. Bacteriol.">
        <title>Complete genome sequence of Acidaminococcus intestini RYC-MR95, a Gram-negative bacterium from the phylum Firmicutes.</title>
        <authorList>
            <person name="D'Auria G."/>
            <person name="Galan J.C."/>
            <person name="Rodriguez-Alcayna M."/>
            <person name="Moya A."/>
            <person name="Baquero F."/>
            <person name="Latorre A."/>
        </authorList>
    </citation>
    <scope>NUCLEOTIDE SEQUENCE [LARGE SCALE GENOMIC DNA]</scope>
    <source>
        <strain evidence="1 2">RyC-MR95</strain>
    </source>
</reference>
<dbReference type="PATRIC" id="fig|568816.4.peg.1112"/>
<gene>
    <name evidence="1" type="ordered locus">Acin_1155</name>
</gene>
<name>G4Q850_ACIIR</name>
<sequence length="47" mass="5182">MNGKSPIVAALWVKDGCKRNPSGYHNKLHHIEGAKKRASSSVLFQYG</sequence>